<dbReference type="CDD" id="cd00761">
    <property type="entry name" value="Glyco_tranf_GTA_type"/>
    <property type="match status" value="1"/>
</dbReference>
<feature type="domain" description="Glycosyltransferase 2-like" evidence="2">
    <location>
        <begin position="19"/>
        <end position="182"/>
    </location>
</feature>
<dbReference type="Gene3D" id="3.90.550.10">
    <property type="entry name" value="Spore Coat Polysaccharide Biosynthesis Protein SpsA, Chain A"/>
    <property type="match status" value="1"/>
</dbReference>
<dbReference type="PANTHER" id="PTHR43685:SF3">
    <property type="entry name" value="SLR2126 PROTEIN"/>
    <property type="match status" value="1"/>
</dbReference>
<keyword evidence="1" id="KW-0812">Transmembrane</keyword>
<dbReference type="SUPFAM" id="SSF53448">
    <property type="entry name" value="Nucleotide-diphospho-sugar transferases"/>
    <property type="match status" value="1"/>
</dbReference>
<dbReference type="Proteomes" id="UP000476332">
    <property type="component" value="Unassembled WGS sequence"/>
</dbReference>
<dbReference type="InterPro" id="IPR029044">
    <property type="entry name" value="Nucleotide-diphossugar_trans"/>
</dbReference>
<sequence>MNIAPVSTGTATADSSRMSVVICAHTLDRWNELSGAVASVIAQDRAPHEIIVVIDNNEALRQRATRTFVNATVLANTGEPGLSGARMTGVDHATGDLIAFLDDDAVAEAGWLTALIESYRDPAVLGVGGPVEPLWRTRRPYWFPTQFDWVIGCTYDGMDIRNGRIRNPIGANMSVRTDVLRRTGGFSSHLGRRKLGFSVSGKARTGGKAESCEETEFCIRACRLYPGGYFAFHPRARVLHIVPAQRATWKYFVNRCLVEGMAKATVAGLAGAKGLNAEGRYVRQVLPRAVAEDLMAALSGEGRAAARAGAITVGFLLTAFAYARTRLMGFQLFPGRPETGSQTL</sequence>
<gene>
    <name evidence="3" type="ORF">GTW51_08775</name>
</gene>
<dbReference type="PANTHER" id="PTHR43685">
    <property type="entry name" value="GLYCOSYLTRANSFERASE"/>
    <property type="match status" value="1"/>
</dbReference>
<dbReference type="RefSeq" id="WP_163043532.1">
    <property type="nucleotide sequence ID" value="NZ_JAAAMJ010000004.1"/>
</dbReference>
<dbReference type="EMBL" id="JAAAMJ010000004">
    <property type="protein sequence ID" value="NDV86795.1"/>
    <property type="molecule type" value="Genomic_DNA"/>
</dbReference>
<reference evidence="3 4" key="1">
    <citation type="submission" date="2020-01" db="EMBL/GenBank/DDBJ databases">
        <title>Genomes of bacteria type strains.</title>
        <authorList>
            <person name="Chen J."/>
            <person name="Zhu S."/>
            <person name="Chen J."/>
        </authorList>
    </citation>
    <scope>NUCLEOTIDE SEQUENCE [LARGE SCALE GENOMIC DNA]</scope>
    <source>
        <strain evidence="3 4">KCTC 52919</strain>
    </source>
</reference>
<keyword evidence="4" id="KW-1185">Reference proteome</keyword>
<dbReference type="Pfam" id="PF00535">
    <property type="entry name" value="Glycos_transf_2"/>
    <property type="match status" value="1"/>
</dbReference>
<dbReference type="GO" id="GO:0016740">
    <property type="term" value="F:transferase activity"/>
    <property type="evidence" value="ECO:0007669"/>
    <property type="project" value="UniProtKB-KW"/>
</dbReference>
<keyword evidence="1" id="KW-0472">Membrane</keyword>
<dbReference type="AlphaFoldDB" id="A0A6L9MG64"/>
<proteinExistence type="predicted"/>
<name>A0A6L9MG64_9HYPH</name>
<feature type="transmembrane region" description="Helical" evidence="1">
    <location>
        <begin position="304"/>
        <end position="323"/>
    </location>
</feature>
<evidence type="ECO:0000256" key="1">
    <source>
        <dbReference type="SAM" id="Phobius"/>
    </source>
</evidence>
<protein>
    <submittedName>
        <fullName evidence="3">Glycosyltransferase</fullName>
    </submittedName>
</protein>
<evidence type="ECO:0000313" key="4">
    <source>
        <dbReference type="Proteomes" id="UP000476332"/>
    </source>
</evidence>
<evidence type="ECO:0000313" key="3">
    <source>
        <dbReference type="EMBL" id="NDV86795.1"/>
    </source>
</evidence>
<evidence type="ECO:0000259" key="2">
    <source>
        <dbReference type="Pfam" id="PF00535"/>
    </source>
</evidence>
<organism evidence="3 4">
    <name type="scientific">Aurantimonas aggregata</name>
    <dbReference type="NCBI Taxonomy" id="2047720"/>
    <lineage>
        <taxon>Bacteria</taxon>
        <taxon>Pseudomonadati</taxon>
        <taxon>Pseudomonadota</taxon>
        <taxon>Alphaproteobacteria</taxon>
        <taxon>Hyphomicrobiales</taxon>
        <taxon>Aurantimonadaceae</taxon>
        <taxon>Aurantimonas</taxon>
    </lineage>
</organism>
<dbReference type="InterPro" id="IPR001173">
    <property type="entry name" value="Glyco_trans_2-like"/>
</dbReference>
<keyword evidence="3" id="KW-0808">Transferase</keyword>
<dbReference type="InterPro" id="IPR050834">
    <property type="entry name" value="Glycosyltransf_2"/>
</dbReference>
<keyword evidence="1" id="KW-1133">Transmembrane helix</keyword>
<comment type="caution">
    <text evidence="3">The sequence shown here is derived from an EMBL/GenBank/DDBJ whole genome shotgun (WGS) entry which is preliminary data.</text>
</comment>
<accession>A0A6L9MG64</accession>